<evidence type="ECO:0000256" key="2">
    <source>
        <dbReference type="ARBA" id="ARBA00022448"/>
    </source>
</evidence>
<dbReference type="AlphaFoldDB" id="A0A3Z6QK32"/>
<dbReference type="SUPFAM" id="SSF161098">
    <property type="entry name" value="MetI-like"/>
    <property type="match status" value="1"/>
</dbReference>
<feature type="transmembrane region" description="Helical" evidence="8">
    <location>
        <begin position="281"/>
        <end position="300"/>
    </location>
</feature>
<dbReference type="GO" id="GO:0055085">
    <property type="term" value="P:transmembrane transport"/>
    <property type="evidence" value="ECO:0007669"/>
    <property type="project" value="InterPro"/>
</dbReference>
<dbReference type="PROSITE" id="PS50928">
    <property type="entry name" value="ABC_TM1"/>
    <property type="match status" value="1"/>
</dbReference>
<dbReference type="PANTHER" id="PTHR43163">
    <property type="entry name" value="DIPEPTIDE TRANSPORT SYSTEM PERMEASE PROTEIN DPPB-RELATED"/>
    <property type="match status" value="1"/>
</dbReference>
<evidence type="ECO:0000256" key="4">
    <source>
        <dbReference type="ARBA" id="ARBA00022519"/>
    </source>
</evidence>
<dbReference type="CDD" id="cd06261">
    <property type="entry name" value="TM_PBP2"/>
    <property type="match status" value="1"/>
</dbReference>
<evidence type="ECO:0000256" key="3">
    <source>
        <dbReference type="ARBA" id="ARBA00022475"/>
    </source>
</evidence>
<dbReference type="InterPro" id="IPR000515">
    <property type="entry name" value="MetI-like"/>
</dbReference>
<feature type="transmembrane region" description="Helical" evidence="8">
    <location>
        <begin position="174"/>
        <end position="194"/>
    </location>
</feature>
<protein>
    <submittedName>
        <fullName evidence="10">ABC transporter permease</fullName>
    </submittedName>
</protein>
<dbReference type="GO" id="GO:0005886">
    <property type="term" value="C:plasma membrane"/>
    <property type="evidence" value="ECO:0007669"/>
    <property type="project" value="UniProtKB-SubCell"/>
</dbReference>
<dbReference type="Gene3D" id="1.10.3720.10">
    <property type="entry name" value="MetI-like"/>
    <property type="match status" value="1"/>
</dbReference>
<evidence type="ECO:0000313" key="10">
    <source>
        <dbReference type="EMBL" id="EAC0787362.1"/>
    </source>
</evidence>
<sequence length="314" mass="34042">MGWKIICKLGWMLFSLLALSLLVFSTLELVKGDAASIRLAGQGSASQISALRHEMGLDRPFVTRYFSWVMAAIHGDFGHSRVSNLAVSQIIGEKGVASLLLGGGTLVLMVPLTLFLGVWSGLHAGKRTDRLIGTFTLTLLTVPSFVTGTLLVLVFSFMLHWLPALSLLSKNASISQWAQAMVLPMLTLLSVCLAQTVRVLRAGVISASESEATQMARLNGIQEWRIVLFWIMPVALINFLPLLARYIATLLSGALIAETLFAWPGLASALLDATQNRDTPVVMAIAMLVCLLTVSLNMLVDLAVDYLSMNREDA</sequence>
<feature type="transmembrane region" description="Helical" evidence="8">
    <location>
        <begin position="96"/>
        <end position="119"/>
    </location>
</feature>
<dbReference type="Pfam" id="PF00528">
    <property type="entry name" value="BPD_transp_1"/>
    <property type="match status" value="1"/>
</dbReference>
<keyword evidence="7 8" id="KW-0472">Membrane</keyword>
<comment type="similarity">
    <text evidence="8">Belongs to the binding-protein-dependent transport system permease family.</text>
</comment>
<feature type="transmembrane region" description="Helical" evidence="8">
    <location>
        <begin position="224"/>
        <end position="244"/>
    </location>
</feature>
<comment type="caution">
    <text evidence="10">The sequence shown here is derived from an EMBL/GenBank/DDBJ whole genome shotgun (WGS) entry which is preliminary data.</text>
</comment>
<organism evidence="10">
    <name type="scientific">Salmonella enterica subsp. enterica serovar Java</name>
    <dbReference type="NCBI Taxonomy" id="224729"/>
    <lineage>
        <taxon>Bacteria</taxon>
        <taxon>Pseudomonadati</taxon>
        <taxon>Pseudomonadota</taxon>
        <taxon>Gammaproteobacteria</taxon>
        <taxon>Enterobacterales</taxon>
        <taxon>Enterobacteriaceae</taxon>
        <taxon>Salmonella</taxon>
    </lineage>
</organism>
<dbReference type="InterPro" id="IPR035906">
    <property type="entry name" value="MetI-like_sf"/>
</dbReference>
<keyword evidence="5 8" id="KW-0812">Transmembrane</keyword>
<name>A0A3Z6QK32_SALEB</name>
<evidence type="ECO:0000259" key="9">
    <source>
        <dbReference type="PROSITE" id="PS50928"/>
    </source>
</evidence>
<feature type="transmembrane region" description="Helical" evidence="8">
    <location>
        <begin position="131"/>
        <end position="162"/>
    </location>
</feature>
<keyword evidence="6 8" id="KW-1133">Transmembrane helix</keyword>
<evidence type="ECO:0000256" key="5">
    <source>
        <dbReference type="ARBA" id="ARBA00022692"/>
    </source>
</evidence>
<reference evidence="10" key="1">
    <citation type="submission" date="2018-09" db="EMBL/GenBank/DDBJ databases">
        <authorList>
            <person name="Ashton P.M."/>
            <person name="Dallman T."/>
            <person name="Nair S."/>
            <person name="De Pinna E."/>
            <person name="Peters T."/>
            <person name="Grant K."/>
        </authorList>
    </citation>
    <scope>NUCLEOTIDE SEQUENCE [LARGE SCALE GENOMIC DNA]</scope>
    <source>
        <strain evidence="10">412099</strain>
    </source>
</reference>
<dbReference type="EMBL" id="AAAGSE010000014">
    <property type="protein sequence ID" value="EAC0787362.1"/>
    <property type="molecule type" value="Genomic_DNA"/>
</dbReference>
<keyword evidence="2 8" id="KW-0813">Transport</keyword>
<proteinExistence type="inferred from homology"/>
<keyword evidence="4" id="KW-0997">Cell inner membrane</keyword>
<evidence type="ECO:0000256" key="7">
    <source>
        <dbReference type="ARBA" id="ARBA00023136"/>
    </source>
</evidence>
<gene>
    <name evidence="10" type="ORF">D6K54_11485</name>
</gene>
<dbReference type="Proteomes" id="UP000839631">
    <property type="component" value="Unassembled WGS sequence"/>
</dbReference>
<evidence type="ECO:0000256" key="6">
    <source>
        <dbReference type="ARBA" id="ARBA00022989"/>
    </source>
</evidence>
<evidence type="ECO:0000256" key="1">
    <source>
        <dbReference type="ARBA" id="ARBA00004429"/>
    </source>
</evidence>
<accession>A0A3Z6QK32</accession>
<feature type="domain" description="ABC transmembrane type-1" evidence="9">
    <location>
        <begin position="95"/>
        <end position="300"/>
    </location>
</feature>
<keyword evidence="3" id="KW-1003">Cell membrane</keyword>
<evidence type="ECO:0000256" key="8">
    <source>
        <dbReference type="RuleBase" id="RU363032"/>
    </source>
</evidence>
<dbReference type="PANTHER" id="PTHR43163:SF3">
    <property type="entry name" value="PEPTIDE ABC TRANSPORTER PERMEASE PROTEIN"/>
    <property type="match status" value="1"/>
</dbReference>
<comment type="subcellular location">
    <subcellularLocation>
        <location evidence="1">Cell inner membrane</location>
        <topology evidence="1">Multi-pass membrane protein</topology>
    </subcellularLocation>
    <subcellularLocation>
        <location evidence="8">Cell membrane</location>
        <topology evidence="8">Multi-pass membrane protein</topology>
    </subcellularLocation>
</comment>